<gene>
    <name evidence="1" type="ORF">K491DRAFT_723204</name>
</gene>
<sequence length="136" mass="16120">MWFSKDKKASKEAKPAKPARSFPEIYRSYYCFILTCNNGPHCETLKTIPRREGYAHNVWTEAKICDKRWTMGIKEGNPCKHCGERYDEYHKHWFCDKCCEKEPRNMEEMGDKVHDWDPMAPDPEVWGFGAVHQYPI</sequence>
<keyword evidence="2" id="KW-1185">Reference proteome</keyword>
<dbReference type="AlphaFoldDB" id="A0A6A6SMY8"/>
<protein>
    <submittedName>
        <fullName evidence="1">Uncharacterized protein</fullName>
    </submittedName>
</protein>
<proteinExistence type="predicted"/>
<reference evidence="1" key="1">
    <citation type="journal article" date="2020" name="Stud. Mycol.">
        <title>101 Dothideomycetes genomes: a test case for predicting lifestyles and emergence of pathogens.</title>
        <authorList>
            <person name="Haridas S."/>
            <person name="Albert R."/>
            <person name="Binder M."/>
            <person name="Bloem J."/>
            <person name="Labutti K."/>
            <person name="Salamov A."/>
            <person name="Andreopoulos B."/>
            <person name="Baker S."/>
            <person name="Barry K."/>
            <person name="Bills G."/>
            <person name="Bluhm B."/>
            <person name="Cannon C."/>
            <person name="Castanera R."/>
            <person name="Culley D."/>
            <person name="Daum C."/>
            <person name="Ezra D."/>
            <person name="Gonzalez J."/>
            <person name="Henrissat B."/>
            <person name="Kuo A."/>
            <person name="Liang C."/>
            <person name="Lipzen A."/>
            <person name="Lutzoni F."/>
            <person name="Magnuson J."/>
            <person name="Mondo S."/>
            <person name="Nolan M."/>
            <person name="Ohm R."/>
            <person name="Pangilinan J."/>
            <person name="Park H.-J."/>
            <person name="Ramirez L."/>
            <person name="Alfaro M."/>
            <person name="Sun H."/>
            <person name="Tritt A."/>
            <person name="Yoshinaga Y."/>
            <person name="Zwiers L.-H."/>
            <person name="Turgeon B."/>
            <person name="Goodwin S."/>
            <person name="Spatafora J."/>
            <person name="Crous P."/>
            <person name="Grigoriev I."/>
        </authorList>
    </citation>
    <scope>NUCLEOTIDE SEQUENCE</scope>
    <source>
        <strain evidence="1">CBS 122681</strain>
    </source>
</reference>
<name>A0A6A6SMY8_9PLEO</name>
<evidence type="ECO:0000313" key="2">
    <source>
        <dbReference type="Proteomes" id="UP000799324"/>
    </source>
</evidence>
<dbReference type="Proteomes" id="UP000799324">
    <property type="component" value="Unassembled WGS sequence"/>
</dbReference>
<accession>A0A6A6SMY8</accession>
<dbReference type="EMBL" id="MU004590">
    <property type="protein sequence ID" value="KAF2647708.1"/>
    <property type="molecule type" value="Genomic_DNA"/>
</dbReference>
<organism evidence="1 2">
    <name type="scientific">Lophiostoma macrostomum CBS 122681</name>
    <dbReference type="NCBI Taxonomy" id="1314788"/>
    <lineage>
        <taxon>Eukaryota</taxon>
        <taxon>Fungi</taxon>
        <taxon>Dikarya</taxon>
        <taxon>Ascomycota</taxon>
        <taxon>Pezizomycotina</taxon>
        <taxon>Dothideomycetes</taxon>
        <taxon>Pleosporomycetidae</taxon>
        <taxon>Pleosporales</taxon>
        <taxon>Lophiostomataceae</taxon>
        <taxon>Lophiostoma</taxon>
    </lineage>
</organism>
<evidence type="ECO:0000313" key="1">
    <source>
        <dbReference type="EMBL" id="KAF2647708.1"/>
    </source>
</evidence>